<keyword evidence="2" id="KW-0812">Transmembrane</keyword>
<keyword evidence="5" id="KW-1185">Reference proteome</keyword>
<proteinExistence type="predicted"/>
<feature type="transmembrane region" description="Helical" evidence="2">
    <location>
        <begin position="44"/>
        <end position="61"/>
    </location>
</feature>
<evidence type="ECO:0000313" key="5">
    <source>
        <dbReference type="Proteomes" id="UP000807306"/>
    </source>
</evidence>
<protein>
    <submittedName>
        <fullName evidence="4">Uncharacterized protein</fullName>
    </submittedName>
</protein>
<dbReference type="OrthoDB" id="9451547at2759"/>
<evidence type="ECO:0000256" key="3">
    <source>
        <dbReference type="SAM" id="SignalP"/>
    </source>
</evidence>
<dbReference type="EMBL" id="MU157828">
    <property type="protein sequence ID" value="KAF9533543.1"/>
    <property type="molecule type" value="Genomic_DNA"/>
</dbReference>
<dbReference type="Proteomes" id="UP000807306">
    <property type="component" value="Unassembled WGS sequence"/>
</dbReference>
<feature type="chain" id="PRO_5040419941" evidence="3">
    <location>
        <begin position="19"/>
        <end position="458"/>
    </location>
</feature>
<keyword evidence="3" id="KW-0732">Signal</keyword>
<reference evidence="4" key="1">
    <citation type="submission" date="2020-11" db="EMBL/GenBank/DDBJ databases">
        <authorList>
            <consortium name="DOE Joint Genome Institute"/>
            <person name="Ahrendt S."/>
            <person name="Riley R."/>
            <person name="Andreopoulos W."/>
            <person name="Labutti K."/>
            <person name="Pangilinan J."/>
            <person name="Ruiz-Duenas F.J."/>
            <person name="Barrasa J.M."/>
            <person name="Sanchez-Garcia M."/>
            <person name="Camarero S."/>
            <person name="Miyauchi S."/>
            <person name="Serrano A."/>
            <person name="Linde D."/>
            <person name="Babiker R."/>
            <person name="Drula E."/>
            <person name="Ayuso-Fernandez I."/>
            <person name="Pacheco R."/>
            <person name="Padilla G."/>
            <person name="Ferreira P."/>
            <person name="Barriuso J."/>
            <person name="Kellner H."/>
            <person name="Castanera R."/>
            <person name="Alfaro M."/>
            <person name="Ramirez L."/>
            <person name="Pisabarro A.G."/>
            <person name="Kuo A."/>
            <person name="Tritt A."/>
            <person name="Lipzen A."/>
            <person name="He G."/>
            <person name="Yan M."/>
            <person name="Ng V."/>
            <person name="Cullen D."/>
            <person name="Martin F."/>
            <person name="Rosso M.-N."/>
            <person name="Henrissat B."/>
            <person name="Hibbett D."/>
            <person name="Martinez A.T."/>
            <person name="Grigoriev I.V."/>
        </authorList>
    </citation>
    <scope>NUCLEOTIDE SEQUENCE</scope>
    <source>
        <strain evidence="4">CBS 506.95</strain>
    </source>
</reference>
<evidence type="ECO:0000313" key="4">
    <source>
        <dbReference type="EMBL" id="KAF9533543.1"/>
    </source>
</evidence>
<feature type="transmembrane region" description="Helical" evidence="2">
    <location>
        <begin position="344"/>
        <end position="366"/>
    </location>
</feature>
<feature type="transmembrane region" description="Helical" evidence="2">
    <location>
        <begin position="207"/>
        <end position="224"/>
    </location>
</feature>
<dbReference type="PANTHER" id="PTHR35043:SF7">
    <property type="entry name" value="TRANSCRIPTION FACTOR DOMAIN-CONTAINING PROTEIN"/>
    <property type="match status" value="1"/>
</dbReference>
<feature type="transmembrane region" description="Helical" evidence="2">
    <location>
        <begin position="82"/>
        <end position="102"/>
    </location>
</feature>
<name>A0A9P6EPG0_9AGAR</name>
<evidence type="ECO:0000256" key="1">
    <source>
        <dbReference type="SAM" id="MobiDB-lite"/>
    </source>
</evidence>
<keyword evidence="2" id="KW-1133">Transmembrane helix</keyword>
<feature type="region of interest" description="Disordered" evidence="1">
    <location>
        <begin position="259"/>
        <end position="287"/>
    </location>
</feature>
<keyword evidence="2" id="KW-0472">Membrane</keyword>
<dbReference type="AlphaFoldDB" id="A0A9P6EPG0"/>
<accession>A0A9P6EPG0</accession>
<gene>
    <name evidence="4" type="ORF">CPB83DRAFT_805557</name>
</gene>
<feature type="transmembrane region" description="Helical" evidence="2">
    <location>
        <begin position="404"/>
        <end position="425"/>
    </location>
</feature>
<dbReference type="PANTHER" id="PTHR35043">
    <property type="entry name" value="TRANSCRIPTION FACTOR DOMAIN-CONTAINING PROTEIN"/>
    <property type="match status" value="1"/>
</dbReference>
<comment type="caution">
    <text evidence="4">The sequence shown here is derived from an EMBL/GenBank/DDBJ whole genome shotgun (WGS) entry which is preliminary data.</text>
</comment>
<organism evidence="4 5">
    <name type="scientific">Crepidotus variabilis</name>
    <dbReference type="NCBI Taxonomy" id="179855"/>
    <lineage>
        <taxon>Eukaryota</taxon>
        <taxon>Fungi</taxon>
        <taxon>Dikarya</taxon>
        <taxon>Basidiomycota</taxon>
        <taxon>Agaricomycotina</taxon>
        <taxon>Agaricomycetes</taxon>
        <taxon>Agaricomycetidae</taxon>
        <taxon>Agaricales</taxon>
        <taxon>Agaricineae</taxon>
        <taxon>Crepidotaceae</taxon>
        <taxon>Crepidotus</taxon>
    </lineage>
</organism>
<sequence>MTFLLLFISLIAPYITHANAHGLAPRDEPTPTDSNPPDPRTVYSIAYSCLATIFLCTWVSVHPNIPASGESSFRITLKRVKNMLYGLVFPEAMLCWAMNQWFGARRMTQEFKAQGWTNTHGFFLQMGGLHYCEGEGDTEIFDYYDGLQEFFEPEIKKMVELVSAQEIQDKSKSDFLSKALAVIQTTWFIAQCIARGIQGLAVTELELLTVALAALNGLMYFFWWSKPFDVRSPILVHCEPCRSHALREVESEFQKLTSGLKTSEQEKGTSAPPIESPQKAKLQKHSTKDTTITLNPFKLVWFTIRAFISDLGHLFSPDGDVQRSANAVPEYYAVQSKISEIYRLIFIGVIGSAFGGLHLIAWNFAFPGFHTWLLWQSAAIVMTATPVLYGICGLMVSTPQDSSYSFLILLSIILFPIITCAYIAARISLVVEAFLLLKHLPDSAYIDVEWTRFVPHIW</sequence>
<feature type="transmembrane region" description="Helical" evidence="2">
    <location>
        <begin position="372"/>
        <end position="392"/>
    </location>
</feature>
<evidence type="ECO:0000256" key="2">
    <source>
        <dbReference type="SAM" id="Phobius"/>
    </source>
</evidence>
<feature type="signal peptide" evidence="3">
    <location>
        <begin position="1"/>
        <end position="18"/>
    </location>
</feature>